<protein>
    <recommendedName>
        <fullName evidence="5">Helicase C-terminal domain-containing protein</fullName>
    </recommendedName>
</protein>
<dbReference type="Gene3D" id="3.40.50.300">
    <property type="entry name" value="P-loop containing nucleotide triphosphate hydrolases"/>
    <property type="match status" value="1"/>
</dbReference>
<evidence type="ECO:0000313" key="7">
    <source>
        <dbReference type="Proteomes" id="UP001437256"/>
    </source>
</evidence>
<dbReference type="PANTHER" id="PTHR10799">
    <property type="entry name" value="SNF2/RAD54 HELICASE FAMILY"/>
    <property type="match status" value="1"/>
</dbReference>
<feature type="region of interest" description="Disordered" evidence="4">
    <location>
        <begin position="1381"/>
        <end position="1427"/>
    </location>
</feature>
<dbReference type="Gene3D" id="3.40.50.10810">
    <property type="entry name" value="Tandem AAA-ATPase domain"/>
    <property type="match status" value="1"/>
</dbReference>
<feature type="region of interest" description="Disordered" evidence="4">
    <location>
        <begin position="1064"/>
        <end position="1368"/>
    </location>
</feature>
<keyword evidence="1" id="KW-0547">Nucleotide-binding</keyword>
<feature type="compositionally biased region" description="Polar residues" evidence="4">
    <location>
        <begin position="1516"/>
        <end position="1556"/>
    </location>
</feature>
<accession>A0ABR2ZAK1</accession>
<evidence type="ECO:0000256" key="4">
    <source>
        <dbReference type="SAM" id="MobiDB-lite"/>
    </source>
</evidence>
<feature type="compositionally biased region" description="Polar residues" evidence="4">
    <location>
        <begin position="1450"/>
        <end position="1460"/>
    </location>
</feature>
<evidence type="ECO:0000256" key="3">
    <source>
        <dbReference type="ARBA" id="ARBA00022840"/>
    </source>
</evidence>
<dbReference type="InterPro" id="IPR027417">
    <property type="entry name" value="P-loop_NTPase"/>
</dbReference>
<feature type="domain" description="Helicase C-terminal" evidence="5">
    <location>
        <begin position="806"/>
        <end position="966"/>
    </location>
</feature>
<dbReference type="Pfam" id="PF00176">
    <property type="entry name" value="SNF2-rel_dom"/>
    <property type="match status" value="1"/>
</dbReference>
<dbReference type="SMART" id="SM00487">
    <property type="entry name" value="DEXDc"/>
    <property type="match status" value="1"/>
</dbReference>
<evidence type="ECO:0000256" key="2">
    <source>
        <dbReference type="ARBA" id="ARBA00022801"/>
    </source>
</evidence>
<dbReference type="Pfam" id="PF00271">
    <property type="entry name" value="Helicase_C"/>
    <property type="match status" value="1"/>
</dbReference>
<dbReference type="SMART" id="SM00490">
    <property type="entry name" value="HELICc"/>
    <property type="match status" value="1"/>
</dbReference>
<feature type="region of interest" description="Disordered" evidence="4">
    <location>
        <begin position="1444"/>
        <end position="1621"/>
    </location>
</feature>
<keyword evidence="7" id="KW-1185">Reference proteome</keyword>
<keyword evidence="3" id="KW-0067">ATP-binding</keyword>
<reference evidence="6 7" key="1">
    <citation type="submission" date="2024-05" db="EMBL/GenBank/DDBJ databases">
        <title>A draft genome resource for the thread blight pathogen Marasmius tenuissimus strain MS-2.</title>
        <authorList>
            <person name="Yulfo-Soto G.E."/>
            <person name="Baruah I.K."/>
            <person name="Amoako-Attah I."/>
            <person name="Bukari Y."/>
            <person name="Meinhardt L.W."/>
            <person name="Bailey B.A."/>
            <person name="Cohen S.P."/>
        </authorList>
    </citation>
    <scope>NUCLEOTIDE SEQUENCE [LARGE SCALE GENOMIC DNA]</scope>
    <source>
        <strain evidence="6 7">MS-2</strain>
    </source>
</reference>
<feature type="compositionally biased region" description="Low complexity" evidence="4">
    <location>
        <begin position="1384"/>
        <end position="1403"/>
    </location>
</feature>
<dbReference type="InterPro" id="IPR038718">
    <property type="entry name" value="SNF2-like_sf"/>
</dbReference>
<dbReference type="SUPFAM" id="SSF52540">
    <property type="entry name" value="P-loop containing nucleoside triphosphate hydrolases"/>
    <property type="match status" value="2"/>
</dbReference>
<evidence type="ECO:0000259" key="5">
    <source>
        <dbReference type="PROSITE" id="PS51194"/>
    </source>
</evidence>
<gene>
    <name evidence="6" type="ORF">AAF712_015368</name>
</gene>
<dbReference type="InterPro" id="IPR001650">
    <property type="entry name" value="Helicase_C-like"/>
</dbReference>
<dbReference type="CDD" id="cd18793">
    <property type="entry name" value="SF2_C_SNF"/>
    <property type="match status" value="1"/>
</dbReference>
<evidence type="ECO:0000256" key="1">
    <source>
        <dbReference type="ARBA" id="ARBA00022741"/>
    </source>
</evidence>
<dbReference type="PROSITE" id="PS51194">
    <property type="entry name" value="HELICASE_CTER"/>
    <property type="match status" value="1"/>
</dbReference>
<sequence length="1621" mass="179885">MPSKTAVQVFLDLYFVLDGAPWNYRRWQQVTGIYHGLFPESDRELPLGWTRRNAQDVYSFFLAYHRISDSKEQEKFIKNSPMPGRVFFQKWVTASWPKWNIHDLVCAALRERECHPFQLLRNDNTIETFPSSQYHISKVNDDIGMRLLGPDAFRHNSRTLPSIYNDLAFPSAFIQRSWVRLKQKLERDKTRLVTLGEEATAAYEEVSSLPKPTKTALTKVIKTVAKWKDLLDIYDTDEHIDKVESMMASLNKLLEEVGVKVTKNQRKSSASSAQSKPRKAILATQQDVDELANLYEDLFAQDFDDEHALSFDPDDPDSNTQDGNAGDADAIGIDAVGTLDEPVVHGLLGLVDGQEPLFNSLRHKGGLTTWDNPEEFTPDSIEPNLCHLHQHNGALATLYSTTTTDPETKPVTSSMLIADEVGLGKTRLLAKIIAMFIRVVVSIERNIQLPPVLKDRFLEGGQEFESLPHLWITPMTLIPQSIHALMVCFQAHSIDIMVYECGKRGNAAFWSKTGPFATSKHPLHQRIIMISHSSLREEFSYCHGPIPKKTDTPWTLPPTADRGLKNTIFGRRFATVIIDEAHEFRRPGPKFLSAFLACRRGQLRLLATGTPLHTNTNDILALGRLMGLPYFMSKEGLQEANSDASTLFKSRPSSQDTDRDDFMRLQVTITRKYQAHMIGNMLRRTAKTLDYRGQQLLPDLPPKMKIPLIVTQTEREQEATAAVARNAKANANAANESGIVATRFYLDYRLTSCYAKADPDGPNPKFNSLDEWEPVKSTKMDVAARVAAHYLSHDEIDDVSCERGEAIYPAMPFVPASESPPRNRKVLISVAFPSLMPIFLDVLRLYGIDYLYIDGQTPLEKRARIINQFLDPDGPRVLVFSSVGAIGLNLTIADIVIFLDQPWSSQDEKQIEARAHRQPQDKIVRCIHILAKDTADCVMSMIAKQKSLMHDAFANKTITDEIADLLKGKTVYGPDDADFDVSDEEDLSETPAKPIHRQTASAKGKEKAKQAPPIKVNVRPKENVKQQSATTGSSKRKGKTVAQELINEEDDHISVGAVKKVKVSKSSNALKRKSGEPILANPSAAKRVRELSKVRRRATAMDRMSSRIAAGEDEHASDSEISVEYDQNASPPTPVISSSEGRSHVHIHKLNPTALRESWRTPSKPPADSSDGDMDLGLEDSDNDLFSEEQVDLDTHPTGRSYATDEDEGRSSDGGTNLARMFITPTQQTKKKKLVPPPRLGNDEDFNMAPPAAPPAKQKSRSKHDQTRDDNGDVEMALPNTQSKPLVKAKATQRNDSQLGSTRPPTSPTEERPSKRARAGSLTVRSSGLAKKSSEPVLSGKKRDEKKGAAQLTHPSTSARGNLSSVPSVDFSKMHKLMAISAQSGPRTVTSASSSSSVSRVPSLDFSETPKPSTSARPSVRSASAIEKEAYRRAEISLALLRQRALEPTPSISPEDTLSAEQPKGRPNPFARKPDGSRTTAPGVKKSDGSRTTTSEVKKSNEGRMTAPAVKMTYSRLENTKNTQPSSTAQAQRKGSSLANLATRRASTTLPETTATVRVASGSSHRDLPQTQERQQASHNKASSLRNEGRSSHRRPQLWLEEDDDDDNENDSPLARINNWA</sequence>
<dbReference type="InterPro" id="IPR014001">
    <property type="entry name" value="Helicase_ATP-bd"/>
</dbReference>
<proteinExistence type="predicted"/>
<evidence type="ECO:0000313" key="6">
    <source>
        <dbReference type="EMBL" id="KAL0057974.1"/>
    </source>
</evidence>
<feature type="region of interest" description="Disordered" evidence="4">
    <location>
        <begin position="977"/>
        <end position="1041"/>
    </location>
</feature>
<feature type="compositionally biased region" description="Acidic residues" evidence="4">
    <location>
        <begin position="977"/>
        <end position="988"/>
    </location>
</feature>
<name>A0ABR2ZAK1_9AGAR</name>
<feature type="compositionally biased region" description="Polar residues" evidence="4">
    <location>
        <begin position="1353"/>
        <end position="1367"/>
    </location>
</feature>
<feature type="region of interest" description="Disordered" evidence="4">
    <location>
        <begin position="307"/>
        <end position="329"/>
    </location>
</feature>
<feature type="compositionally biased region" description="Polar residues" evidence="4">
    <location>
        <begin position="1125"/>
        <end position="1140"/>
    </location>
</feature>
<dbReference type="InterPro" id="IPR049730">
    <property type="entry name" value="SNF2/RAD54-like_C"/>
</dbReference>
<feature type="compositionally biased region" description="Acidic residues" evidence="4">
    <location>
        <begin position="1600"/>
        <end position="1610"/>
    </location>
</feature>
<feature type="compositionally biased region" description="Polar residues" evidence="4">
    <location>
        <begin position="1569"/>
        <end position="1586"/>
    </location>
</feature>
<comment type="caution">
    <text evidence="6">The sequence shown here is derived from an EMBL/GenBank/DDBJ whole genome shotgun (WGS) entry which is preliminary data.</text>
</comment>
<dbReference type="Proteomes" id="UP001437256">
    <property type="component" value="Unassembled WGS sequence"/>
</dbReference>
<dbReference type="EMBL" id="JBBXMP010000395">
    <property type="protein sequence ID" value="KAL0057974.1"/>
    <property type="molecule type" value="Genomic_DNA"/>
</dbReference>
<dbReference type="InterPro" id="IPR000330">
    <property type="entry name" value="SNF2_N"/>
</dbReference>
<keyword evidence="2" id="KW-0378">Hydrolase</keyword>
<organism evidence="6 7">
    <name type="scientific">Marasmius tenuissimus</name>
    <dbReference type="NCBI Taxonomy" id="585030"/>
    <lineage>
        <taxon>Eukaryota</taxon>
        <taxon>Fungi</taxon>
        <taxon>Dikarya</taxon>
        <taxon>Basidiomycota</taxon>
        <taxon>Agaricomycotina</taxon>
        <taxon>Agaricomycetes</taxon>
        <taxon>Agaricomycetidae</taxon>
        <taxon>Agaricales</taxon>
        <taxon>Marasmiineae</taxon>
        <taxon>Marasmiaceae</taxon>
        <taxon>Marasmius</taxon>
    </lineage>
</organism>
<feature type="compositionally biased region" description="Acidic residues" evidence="4">
    <location>
        <begin position="1170"/>
        <end position="1192"/>
    </location>
</feature>